<protein>
    <recommendedName>
        <fullName evidence="1">Tyrosine specific protein phosphatases domain-containing protein</fullName>
    </recommendedName>
</protein>
<accession>A0A397J074</accession>
<dbReference type="InterPro" id="IPR000387">
    <property type="entry name" value="Tyr_Pase_dom"/>
</dbReference>
<proteinExistence type="predicted"/>
<dbReference type="InterPro" id="IPR029021">
    <property type="entry name" value="Prot-tyrosine_phosphatase-like"/>
</dbReference>
<gene>
    <name evidence="2" type="ORF">Glove_146g34</name>
</gene>
<dbReference type="OrthoDB" id="266663at2759"/>
<dbReference type="SUPFAM" id="SSF52799">
    <property type="entry name" value="(Phosphotyrosine protein) phosphatases II"/>
    <property type="match status" value="1"/>
</dbReference>
<dbReference type="Pfam" id="PF00782">
    <property type="entry name" value="DSPc"/>
    <property type="match status" value="1"/>
</dbReference>
<dbReference type="FunFam" id="3.90.190.10:FF:000157">
    <property type="entry name" value="Protein-tyrosine phosphatase"/>
    <property type="match status" value="1"/>
</dbReference>
<dbReference type="EMBL" id="PQFF01000137">
    <property type="protein sequence ID" value="RHZ79426.1"/>
    <property type="molecule type" value="Genomic_DNA"/>
</dbReference>
<dbReference type="PANTHER" id="PTHR23339">
    <property type="entry name" value="TYROSINE SPECIFIC PROTEIN PHOSPHATASE AND DUAL SPECIFICITY PROTEIN PHOSPHATASE"/>
    <property type="match status" value="1"/>
</dbReference>
<comment type="caution">
    <text evidence="2">The sequence shown here is derived from an EMBL/GenBank/DDBJ whole genome shotgun (WGS) entry which is preliminary data.</text>
</comment>
<evidence type="ECO:0000313" key="2">
    <source>
        <dbReference type="EMBL" id="RHZ79426.1"/>
    </source>
</evidence>
<dbReference type="InterPro" id="IPR003595">
    <property type="entry name" value="Tyr_Pase_cat"/>
</dbReference>
<dbReference type="SMART" id="SM00404">
    <property type="entry name" value="PTPc_motif"/>
    <property type="match status" value="1"/>
</dbReference>
<dbReference type="SMART" id="SM00195">
    <property type="entry name" value="DSPc"/>
    <property type="match status" value="1"/>
</dbReference>
<dbReference type="STRING" id="1348612.A0A397J074"/>
<dbReference type="Gene3D" id="3.90.190.10">
    <property type="entry name" value="Protein tyrosine phosphatase superfamily"/>
    <property type="match status" value="1"/>
</dbReference>
<dbReference type="InterPro" id="IPR050561">
    <property type="entry name" value="PTP"/>
</dbReference>
<dbReference type="AlphaFoldDB" id="A0A397J074"/>
<dbReference type="InterPro" id="IPR000340">
    <property type="entry name" value="Dual-sp_phosphatase_cat-dom"/>
</dbReference>
<reference evidence="2 3" key="1">
    <citation type="submission" date="2018-08" db="EMBL/GenBank/DDBJ databases">
        <title>Genome and evolution of the arbuscular mycorrhizal fungus Diversispora epigaea (formerly Glomus versiforme) and its bacterial endosymbionts.</title>
        <authorList>
            <person name="Sun X."/>
            <person name="Fei Z."/>
            <person name="Harrison M."/>
        </authorList>
    </citation>
    <scope>NUCLEOTIDE SEQUENCE [LARGE SCALE GENOMIC DNA]</scope>
    <source>
        <strain evidence="2 3">IT104</strain>
    </source>
</reference>
<dbReference type="PROSITE" id="PS50056">
    <property type="entry name" value="TYR_PHOSPHATASE_2"/>
    <property type="match status" value="1"/>
</dbReference>
<evidence type="ECO:0000313" key="3">
    <source>
        <dbReference type="Proteomes" id="UP000266861"/>
    </source>
</evidence>
<dbReference type="InterPro" id="IPR020422">
    <property type="entry name" value="TYR_PHOSPHATASE_DUAL_dom"/>
</dbReference>
<sequence length="279" mass="31969">MTSASSETVPSLTYKTTASCHLKPRVSLKTSITHPINVSWIVPDDLISGLSMESLPETIDLFDIYTNDSLYQYYYYEPAERLVRNPQHSRPTNYGNLALSSCPGKKVRLNGPVRGRASIDRDLDLDFQRLKSLDISVIICCLTDEELAFLGASWPKYCEFAQRHDLQIIRIPMIEGGCPESIDQMDQVIIQIEHHIKQGRNILAHCRGGIGRAGLVACCWLLKTRYCFDADRAIRFVRMRRSPKAIETMQQVDFIMQYANYIHWQFQQSSTNHMTHQAH</sequence>
<feature type="domain" description="Tyrosine specific protein phosphatases" evidence="1">
    <location>
        <begin position="183"/>
        <end position="252"/>
    </location>
</feature>
<organism evidence="2 3">
    <name type="scientific">Diversispora epigaea</name>
    <dbReference type="NCBI Taxonomy" id="1348612"/>
    <lineage>
        <taxon>Eukaryota</taxon>
        <taxon>Fungi</taxon>
        <taxon>Fungi incertae sedis</taxon>
        <taxon>Mucoromycota</taxon>
        <taxon>Glomeromycotina</taxon>
        <taxon>Glomeromycetes</taxon>
        <taxon>Diversisporales</taxon>
        <taxon>Diversisporaceae</taxon>
        <taxon>Diversispora</taxon>
    </lineage>
</organism>
<name>A0A397J074_9GLOM</name>
<dbReference type="GO" id="GO:0140096">
    <property type="term" value="F:catalytic activity, acting on a protein"/>
    <property type="evidence" value="ECO:0007669"/>
    <property type="project" value="UniProtKB-ARBA"/>
</dbReference>
<dbReference type="Proteomes" id="UP000266861">
    <property type="component" value="Unassembled WGS sequence"/>
</dbReference>
<evidence type="ECO:0000259" key="1">
    <source>
        <dbReference type="PROSITE" id="PS50056"/>
    </source>
</evidence>
<keyword evidence="3" id="KW-1185">Reference proteome</keyword>